<dbReference type="PANTHER" id="PTHR12224:SF0">
    <property type="entry name" value="BETA-1,4-MANNOSYL-GLYCOPROTEIN 4-BETA-N-ACETYLGLUCOSAMINYLTRANSFERASE"/>
    <property type="match status" value="1"/>
</dbReference>
<sequence length="393" mass="45813">NGIGEDYSIHFIETEVKSTYLETKRWSDESRNKIRIDPVSNFSSDFLILAKSDNLQDSENDVCFREGSHLSGAEDNRRQEQTSCQCKNEWHGKDCGQPEILWRAFMTSKVSLAAPVAKTEPRKVFYMITGNIISIEMLEIQVMELKDIVDFFIICNKRKSNSKMKRLKLNFAKQFLDRFLIFDNGNCTSQFIYSETKNRLDSSSLDSNDIFIISEEDEILNRKAIKYLKYYDNFSGLIRFRLKYNVYGFYMQHPEGTKIGSAACTINYLEENCKSDPELLLQSRRPSIIIGDLNHFGGWHCEYCFQPTEIIETLHLSSIDGIFPDSIKNRQIDVAYIQNLIASGLYVDGKLGLIKLHRYSDKYFSPEYVDQNNWRFDNILVNLYLTFEDDYEN</sequence>
<dbReference type="GO" id="GO:0016020">
    <property type="term" value="C:membrane"/>
    <property type="evidence" value="ECO:0007669"/>
    <property type="project" value="InterPro"/>
</dbReference>
<dbReference type="AlphaFoldDB" id="A0A0K8TKR8"/>
<evidence type="ECO:0000313" key="2">
    <source>
        <dbReference type="EMBL" id="JAI14738.1"/>
    </source>
</evidence>
<name>A0A0K8TKR8_TABBR</name>
<dbReference type="GO" id="GO:0003830">
    <property type="term" value="F:beta-1,4-mannosylglycoprotein 4-beta-N-acetylglucosaminyltransferase activity"/>
    <property type="evidence" value="ECO:0007669"/>
    <property type="project" value="InterPro"/>
</dbReference>
<feature type="non-terminal residue" evidence="2">
    <location>
        <position position="1"/>
    </location>
</feature>
<dbReference type="PROSITE" id="PS00022">
    <property type="entry name" value="EGF_1"/>
    <property type="match status" value="1"/>
</dbReference>
<protein>
    <submittedName>
        <fullName evidence="2">Putative glycosyltransferase family 17</fullName>
    </submittedName>
</protein>
<dbReference type="PANTHER" id="PTHR12224">
    <property type="entry name" value="BETA-1,4-MANNOSYL-GLYCOPROTEIN BETA-1,4-N-ACETYLGLUCOSAMINYL-TRANSFERASE"/>
    <property type="match status" value="1"/>
</dbReference>
<feature type="domain" description="EGF-like" evidence="1">
    <location>
        <begin position="84"/>
        <end position="95"/>
    </location>
</feature>
<accession>A0A0K8TKR8</accession>
<reference evidence="2" key="1">
    <citation type="journal article" date="2015" name="Insect Biochem. Mol. Biol.">
        <title>An insight into the sialome of the horse fly, Tabanus bromius.</title>
        <authorList>
            <person name="Ribeiro J.M."/>
            <person name="Kazimirova M."/>
            <person name="Takac P."/>
            <person name="Andersen J.F."/>
            <person name="Francischetti I.M."/>
        </authorList>
    </citation>
    <scope>NUCLEOTIDE SEQUENCE</scope>
</reference>
<dbReference type="Pfam" id="PF04724">
    <property type="entry name" value="Glyco_transf_17"/>
    <property type="match status" value="1"/>
</dbReference>
<evidence type="ECO:0000259" key="1">
    <source>
        <dbReference type="PROSITE" id="PS00022"/>
    </source>
</evidence>
<proteinExistence type="evidence at transcript level"/>
<dbReference type="InterPro" id="IPR000742">
    <property type="entry name" value="EGF"/>
</dbReference>
<keyword evidence="2" id="KW-0808">Transferase</keyword>
<organism evidence="2">
    <name type="scientific">Tabanus bromius</name>
    <name type="common">Band-eyed brown horse fly</name>
    <dbReference type="NCBI Taxonomy" id="304241"/>
    <lineage>
        <taxon>Eukaryota</taxon>
        <taxon>Metazoa</taxon>
        <taxon>Ecdysozoa</taxon>
        <taxon>Arthropoda</taxon>
        <taxon>Hexapoda</taxon>
        <taxon>Insecta</taxon>
        <taxon>Pterygota</taxon>
        <taxon>Neoptera</taxon>
        <taxon>Endopterygota</taxon>
        <taxon>Diptera</taxon>
        <taxon>Brachycera</taxon>
        <taxon>Tabanomorpha</taxon>
        <taxon>Tabanoidea</taxon>
        <taxon>Tabanidae</taxon>
        <taxon>Tabanus</taxon>
    </lineage>
</organism>
<dbReference type="EMBL" id="GDAI01002865">
    <property type="protein sequence ID" value="JAI14738.1"/>
    <property type="molecule type" value="mRNA"/>
</dbReference>
<dbReference type="GO" id="GO:0006044">
    <property type="term" value="P:N-acetylglucosamine metabolic process"/>
    <property type="evidence" value="ECO:0007669"/>
    <property type="project" value="TreeGrafter"/>
</dbReference>
<dbReference type="InterPro" id="IPR006813">
    <property type="entry name" value="Glyco_trans_17"/>
</dbReference>